<dbReference type="InterPro" id="IPR017853">
    <property type="entry name" value="GH"/>
</dbReference>
<dbReference type="PANTHER" id="PTHR11177">
    <property type="entry name" value="CHITINASE"/>
    <property type="match status" value="1"/>
</dbReference>
<dbReference type="PANTHER" id="PTHR11177:SF317">
    <property type="entry name" value="CHITINASE 12-RELATED"/>
    <property type="match status" value="1"/>
</dbReference>
<dbReference type="Gene3D" id="3.10.50.10">
    <property type="match status" value="1"/>
</dbReference>
<keyword evidence="9" id="KW-1185">Reference proteome</keyword>
<dbReference type="KEGG" id="lgi:LOTGIDRAFT_142033"/>
<evidence type="ECO:0000313" key="8">
    <source>
        <dbReference type="EMBL" id="ESO99185.1"/>
    </source>
</evidence>
<dbReference type="InterPro" id="IPR029070">
    <property type="entry name" value="Chitinase_insertion_sf"/>
</dbReference>
<proteinExistence type="inferred from homology"/>
<dbReference type="OrthoDB" id="76388at2759"/>
<dbReference type="OMA" id="WINDQQA"/>
<evidence type="ECO:0000259" key="7">
    <source>
        <dbReference type="PROSITE" id="PS51910"/>
    </source>
</evidence>
<dbReference type="EMBL" id="KB201091">
    <property type="protein sequence ID" value="ESO99185.1"/>
    <property type="molecule type" value="Genomic_DNA"/>
</dbReference>
<evidence type="ECO:0000256" key="1">
    <source>
        <dbReference type="ARBA" id="ARBA00022801"/>
    </source>
</evidence>
<evidence type="ECO:0000256" key="6">
    <source>
        <dbReference type="SAM" id="MobiDB-lite"/>
    </source>
</evidence>
<keyword evidence="3 4" id="KW-0326">Glycosidase</keyword>
<dbReference type="Pfam" id="PF00704">
    <property type="entry name" value="Glyco_hydro_18"/>
    <property type="match status" value="1"/>
</dbReference>
<keyword evidence="2" id="KW-1015">Disulfide bond</keyword>
<dbReference type="GO" id="GO:0005576">
    <property type="term" value="C:extracellular region"/>
    <property type="evidence" value="ECO:0007669"/>
    <property type="project" value="TreeGrafter"/>
</dbReference>
<gene>
    <name evidence="8" type="ORF">LOTGIDRAFT_142033</name>
</gene>
<dbReference type="STRING" id="225164.V4AVU1"/>
<dbReference type="PROSITE" id="PS51910">
    <property type="entry name" value="GH18_2"/>
    <property type="match status" value="1"/>
</dbReference>
<dbReference type="SMART" id="SM00636">
    <property type="entry name" value="Glyco_18"/>
    <property type="match status" value="1"/>
</dbReference>
<dbReference type="FunFam" id="3.10.50.10:FF:000001">
    <property type="entry name" value="Chitinase 3-like 1"/>
    <property type="match status" value="1"/>
</dbReference>
<feature type="compositionally biased region" description="Pro residues" evidence="6">
    <location>
        <begin position="407"/>
        <end position="426"/>
    </location>
</feature>
<evidence type="ECO:0000256" key="5">
    <source>
        <dbReference type="RuleBase" id="RU004453"/>
    </source>
</evidence>
<protein>
    <recommendedName>
        <fullName evidence="7">GH18 domain-containing protein</fullName>
    </recommendedName>
</protein>
<evidence type="ECO:0000256" key="2">
    <source>
        <dbReference type="ARBA" id="ARBA00023157"/>
    </source>
</evidence>
<dbReference type="Proteomes" id="UP000030746">
    <property type="component" value="Unassembled WGS sequence"/>
</dbReference>
<dbReference type="RefSeq" id="XP_009050144.1">
    <property type="nucleotide sequence ID" value="XM_009051896.1"/>
</dbReference>
<dbReference type="GO" id="GO:0005975">
    <property type="term" value="P:carbohydrate metabolic process"/>
    <property type="evidence" value="ECO:0007669"/>
    <property type="project" value="InterPro"/>
</dbReference>
<dbReference type="GO" id="GO:0006032">
    <property type="term" value="P:chitin catabolic process"/>
    <property type="evidence" value="ECO:0007669"/>
    <property type="project" value="TreeGrafter"/>
</dbReference>
<dbReference type="CDD" id="cd02872">
    <property type="entry name" value="GH18_chitolectin_chitotriosidase"/>
    <property type="match status" value="1"/>
</dbReference>
<feature type="non-terminal residue" evidence="8">
    <location>
        <position position="1"/>
    </location>
</feature>
<dbReference type="AlphaFoldDB" id="V4AVU1"/>
<dbReference type="GeneID" id="20234528"/>
<reference evidence="8 9" key="1">
    <citation type="journal article" date="2013" name="Nature">
        <title>Insights into bilaterian evolution from three spiralian genomes.</title>
        <authorList>
            <person name="Simakov O."/>
            <person name="Marletaz F."/>
            <person name="Cho S.J."/>
            <person name="Edsinger-Gonzales E."/>
            <person name="Havlak P."/>
            <person name="Hellsten U."/>
            <person name="Kuo D.H."/>
            <person name="Larsson T."/>
            <person name="Lv J."/>
            <person name="Arendt D."/>
            <person name="Savage R."/>
            <person name="Osoegawa K."/>
            <person name="de Jong P."/>
            <person name="Grimwood J."/>
            <person name="Chapman J.A."/>
            <person name="Shapiro H."/>
            <person name="Aerts A."/>
            <person name="Otillar R.P."/>
            <person name="Terry A.Y."/>
            <person name="Boore J.L."/>
            <person name="Grigoriev I.V."/>
            <person name="Lindberg D.R."/>
            <person name="Seaver E.C."/>
            <person name="Weisblat D.A."/>
            <person name="Putnam N.H."/>
            <person name="Rokhsar D.S."/>
        </authorList>
    </citation>
    <scope>NUCLEOTIDE SEQUENCE [LARGE SCALE GENOMIC DNA]</scope>
</reference>
<feature type="domain" description="GH18" evidence="7">
    <location>
        <begin position="10"/>
        <end position="377"/>
    </location>
</feature>
<evidence type="ECO:0000313" key="9">
    <source>
        <dbReference type="Proteomes" id="UP000030746"/>
    </source>
</evidence>
<sequence>LHILPLLTGTKTFCYYSTDSIYRQGSIARFLPSNVDIKQCTHLIFAFVNVLPNLELGPTHDNDLGLYAQTTGLKQLRPGLKVLMAVGGWTFGSKPFVQVVKDTNSRRIWVRNVVEFLRKYNFDGMDMDWEFPGVRGSPPDDKQRFSSLMRMLQRAFLEESLMTGREKLLLTLATAVGRHYIEASYEPAEVIQSIDYMLLMTYNYHGQWENTTGHHSSLYPNKIDKGKKLELNQIWSINFWLSQGMPKERLIVGLGTYGMSYTLKNPWQNGVGAPAVSGGRPGEYTAQKGVLSYFEKIKYKGWTSVWIEEQQSPYAFGGDQWVGYDNPRSITIKARYIRDNNLGGAFVWSVDLDDFSGSCGEGMNPILTAINKIIKPNLTPLPTLRLKYTKPEDGSGEIPISVLDNKPPFPKPDPKFQPPKPQPQPVNQPAAQRPPARRSKSIAVFNPTIPLYGKCNSRNPAMSGISTQLPLHFGSKKLKCIRTI</sequence>
<comment type="similarity">
    <text evidence="5">Belongs to the glycosyl hydrolase 18 family.</text>
</comment>
<dbReference type="GO" id="GO:0004568">
    <property type="term" value="F:chitinase activity"/>
    <property type="evidence" value="ECO:0007669"/>
    <property type="project" value="TreeGrafter"/>
</dbReference>
<dbReference type="SUPFAM" id="SSF51445">
    <property type="entry name" value="(Trans)glycosidases"/>
    <property type="match status" value="1"/>
</dbReference>
<evidence type="ECO:0000256" key="4">
    <source>
        <dbReference type="RuleBase" id="RU000489"/>
    </source>
</evidence>
<dbReference type="InterPro" id="IPR050314">
    <property type="entry name" value="Glycosyl_Hydrlase_18"/>
</dbReference>
<evidence type="ECO:0000256" key="3">
    <source>
        <dbReference type="ARBA" id="ARBA00023295"/>
    </source>
</evidence>
<keyword evidence="1 4" id="KW-0378">Hydrolase</keyword>
<dbReference type="InterPro" id="IPR001223">
    <property type="entry name" value="Glyco_hydro18_cat"/>
</dbReference>
<dbReference type="Gene3D" id="3.20.20.80">
    <property type="entry name" value="Glycosidases"/>
    <property type="match status" value="1"/>
</dbReference>
<dbReference type="PROSITE" id="PS01095">
    <property type="entry name" value="GH18_1"/>
    <property type="match status" value="1"/>
</dbReference>
<dbReference type="InterPro" id="IPR011583">
    <property type="entry name" value="Chitinase_II/V-like_cat"/>
</dbReference>
<accession>V4AVU1</accession>
<dbReference type="SUPFAM" id="SSF54556">
    <property type="entry name" value="Chitinase insertion domain"/>
    <property type="match status" value="1"/>
</dbReference>
<dbReference type="CTD" id="20234528"/>
<dbReference type="InterPro" id="IPR001579">
    <property type="entry name" value="Glyco_hydro_18_chit_AS"/>
</dbReference>
<dbReference type="HOGENOM" id="CLU_002833_3_1_1"/>
<name>V4AVU1_LOTGI</name>
<dbReference type="GO" id="GO:0008061">
    <property type="term" value="F:chitin binding"/>
    <property type="evidence" value="ECO:0007669"/>
    <property type="project" value="InterPro"/>
</dbReference>
<organism evidence="8 9">
    <name type="scientific">Lottia gigantea</name>
    <name type="common">Giant owl limpet</name>
    <dbReference type="NCBI Taxonomy" id="225164"/>
    <lineage>
        <taxon>Eukaryota</taxon>
        <taxon>Metazoa</taxon>
        <taxon>Spiralia</taxon>
        <taxon>Lophotrochozoa</taxon>
        <taxon>Mollusca</taxon>
        <taxon>Gastropoda</taxon>
        <taxon>Patellogastropoda</taxon>
        <taxon>Lottioidea</taxon>
        <taxon>Lottiidae</taxon>
        <taxon>Lottia</taxon>
    </lineage>
</organism>
<feature type="region of interest" description="Disordered" evidence="6">
    <location>
        <begin position="390"/>
        <end position="440"/>
    </location>
</feature>